<sequence length="592" mass="65548">MGSTGITEADVDKAMTVVESSRQSLRRDDPAVQALAAAVSVQRRLQGEGAVTDDELLGAHDNLHSRMPYRHGGYLEMLADALLARGIVPSPGDYDGDWWLWWPKKGHGPCRDCRQPRSLTRYSAKWGKPYRYLCARCRKQELADDTAYLNSVTGVTPEEGESAESLFTRRTAALVGQLGSQAAAAPEKQAGRPSAEQWGEYVDRLMEVLGSLDWAGWAIPDEYDSDWDAETGPMLFATLWRTGAALDVEYYPHEGRLRLLPYEDVCGDFPESFAALDEEVEIAISREGDEAVTAVQHRAGALGLLDATRVRVVEGADPEAAEAFGAESLRSLFSPAASYRKIPVADIVKEALQHPDLSTYLRWVVGMAGRDVHPDPVPDAAALGIAAWCWRNETAVEAHHLPSDVQMARVNIAVTRAVLPHVCPYEGIDWDGIEQSLTDADWELPNGRTVSSLFGDGWPEVQSTVREQIRKWQRLDSELLGPDTTLRLMTIGGSTSYTCHWWGQGRWRAICEEIVRDAVEAGFTLPQPYDCRGSAALIDDLEHPDMQSDAVLDWLIDMPEASVSGPHGLRHHPATQPLVREYDPWWATPEED</sequence>
<reference evidence="1 2" key="1">
    <citation type="submission" date="2022-05" db="EMBL/GenBank/DDBJ databases">
        <authorList>
            <person name="Zhou X."/>
            <person name="Li K."/>
            <person name="Man Y."/>
        </authorList>
    </citation>
    <scope>NUCLEOTIDE SEQUENCE [LARGE SCALE GENOMIC DNA]</scope>
    <source>
        <strain evidence="1 2">MS405</strain>
    </source>
</reference>
<accession>A0ABY4Q0Q7</accession>
<keyword evidence="2" id="KW-1185">Reference proteome</keyword>
<gene>
    <name evidence="1" type="ORF">M4V62_30055</name>
</gene>
<dbReference type="Proteomes" id="UP000829992">
    <property type="component" value="Chromosome"/>
</dbReference>
<dbReference type="EMBL" id="CP097289">
    <property type="protein sequence ID" value="UQT58954.1"/>
    <property type="molecule type" value="Genomic_DNA"/>
</dbReference>
<proteinExistence type="predicted"/>
<evidence type="ECO:0000313" key="2">
    <source>
        <dbReference type="Proteomes" id="UP000829992"/>
    </source>
</evidence>
<evidence type="ECO:0000313" key="1">
    <source>
        <dbReference type="EMBL" id="UQT58954.1"/>
    </source>
</evidence>
<name>A0ABY4Q0Q7_9ACTN</name>
<protein>
    <submittedName>
        <fullName evidence="1">Uncharacterized protein</fullName>
    </submittedName>
</protein>
<organism evidence="1 2">
    <name type="scientific">Streptomyces durmitorensis</name>
    <dbReference type="NCBI Taxonomy" id="319947"/>
    <lineage>
        <taxon>Bacteria</taxon>
        <taxon>Bacillati</taxon>
        <taxon>Actinomycetota</taxon>
        <taxon>Actinomycetes</taxon>
        <taxon>Kitasatosporales</taxon>
        <taxon>Streptomycetaceae</taxon>
        <taxon>Streptomyces</taxon>
    </lineage>
</organism>
<dbReference type="RefSeq" id="WP_249590315.1">
    <property type="nucleotide sequence ID" value="NZ_BAAAQL010000004.1"/>
</dbReference>